<accession>A0A6C0CB52</accession>
<dbReference type="InterPro" id="IPR017880">
    <property type="entry name" value="KilA_N"/>
</dbReference>
<name>A0A6C0CB52_9ZZZZ</name>
<dbReference type="AlphaFoldDB" id="A0A6C0CB52"/>
<proteinExistence type="predicted"/>
<reference evidence="2" key="1">
    <citation type="journal article" date="2020" name="Nature">
        <title>Giant virus diversity and host interactions through global metagenomics.</title>
        <authorList>
            <person name="Schulz F."/>
            <person name="Roux S."/>
            <person name="Paez-Espino D."/>
            <person name="Jungbluth S."/>
            <person name="Walsh D.A."/>
            <person name="Denef V.J."/>
            <person name="McMahon K.D."/>
            <person name="Konstantinidis K.T."/>
            <person name="Eloe-Fadrosh E.A."/>
            <person name="Kyrpides N.C."/>
            <person name="Woyke T."/>
        </authorList>
    </citation>
    <scope>NUCLEOTIDE SEQUENCE</scope>
    <source>
        <strain evidence="2">GVMAG-M-3300020192-26</strain>
    </source>
</reference>
<dbReference type="Pfam" id="PF04383">
    <property type="entry name" value="KilA-N"/>
    <property type="match status" value="1"/>
</dbReference>
<evidence type="ECO:0000259" key="1">
    <source>
        <dbReference type="PROSITE" id="PS51301"/>
    </source>
</evidence>
<dbReference type="InterPro" id="IPR018004">
    <property type="entry name" value="KilA/APSES_HTH"/>
</dbReference>
<organism evidence="2">
    <name type="scientific">viral metagenome</name>
    <dbReference type="NCBI Taxonomy" id="1070528"/>
    <lineage>
        <taxon>unclassified sequences</taxon>
        <taxon>metagenomes</taxon>
        <taxon>organismal metagenomes</taxon>
    </lineage>
</organism>
<feature type="domain" description="KilA-N" evidence="1">
    <location>
        <begin position="41"/>
        <end position="143"/>
    </location>
</feature>
<dbReference type="EMBL" id="MN739363">
    <property type="protein sequence ID" value="QHT01050.1"/>
    <property type="molecule type" value="Genomic_DNA"/>
</dbReference>
<evidence type="ECO:0000313" key="2">
    <source>
        <dbReference type="EMBL" id="QHT01050.1"/>
    </source>
</evidence>
<dbReference type="PROSITE" id="PS51301">
    <property type="entry name" value="KILA_N"/>
    <property type="match status" value="1"/>
</dbReference>
<sequence>MSKAKVKVVYESDESFSSIDSFEEYDQHDIRNICYKKINDEYSYGKYGQHKVIVMMKNGYFNIDHLCKKFNKKFEDWVERDTSKEFIKCLSKLKNIPRKDLIQKIKGNSEISGTYIHSLLFVQVMMWASPVSACNVSDIIDNNR</sequence>
<protein>
    <recommendedName>
        <fullName evidence="1">KilA-N domain-containing protein</fullName>
    </recommendedName>
</protein>